<feature type="domain" description="EGF-like" evidence="2">
    <location>
        <begin position="264"/>
        <end position="306"/>
    </location>
</feature>
<sequence length="464" mass="50584">MSFYPIFCITLLFFSAVEPAYLGEPCHPLVPDLHCVTGGNMHCALQQDGFSYRCECNYHHNSNLAGTYCHGTYGAGCVEFKALDCNAHRRMSCFLEPVFIGTCYCSNPSTLMYREDIDSCVARAGRSCHMNATTPFGLSCVPNSDCDDAAGTEVPNCKCRPGYDPDVEGRCVRSGGLHGAQCDNSDTCDYDVHHLICLEGTCQCGSGYVPNSFGKCVRVYGAKCSEVDPCDTANYIGCSSTSGHPGVCTCEEVEHQIYEESIRACRTKARKYYGGAPCVANAARQSINGTCECDPGFIATHEGRCRPVEFPELGDPCEADGPTCIADTWSECTADANNATSCQCPPDRSSDQPGHRCYLRYGQRCVDVAGRYCNTDRQLECDLFVNLCRCFNQFNTIYDAGRDACFVLTGGKCTNGDTEFDQRCVDNASCQGSNGCRCDAGFVETEDRRCTPASTSLPDYDSFH</sequence>
<evidence type="ECO:0000256" key="1">
    <source>
        <dbReference type="SAM" id="SignalP"/>
    </source>
</evidence>
<dbReference type="OMA" id="CTADANN"/>
<feature type="domain" description="EGF-like" evidence="2">
    <location>
        <begin position="127"/>
        <end position="172"/>
    </location>
</feature>
<feature type="domain" description="EGF-like" evidence="2">
    <location>
        <begin position="181"/>
        <end position="217"/>
    </location>
</feature>
<comment type="caution">
    <text evidence="3">The sequence shown here is derived from an EMBL/GenBank/DDBJ whole genome shotgun (WGS) entry which is preliminary data.</text>
</comment>
<feature type="domain" description="EGF-like" evidence="2">
    <location>
        <begin position="312"/>
        <end position="358"/>
    </location>
</feature>
<dbReference type="EMBL" id="LNIX01000018">
    <property type="protein sequence ID" value="OXA45337.1"/>
    <property type="molecule type" value="Genomic_DNA"/>
</dbReference>
<feature type="chain" id="PRO_5013076090" description="EGF-like domain-containing protein" evidence="1">
    <location>
        <begin position="20"/>
        <end position="464"/>
    </location>
</feature>
<proteinExistence type="predicted"/>
<gene>
    <name evidence="3" type="ORF">Fcan01_19827</name>
</gene>
<dbReference type="OrthoDB" id="7428788at2759"/>
<reference evidence="3 4" key="1">
    <citation type="submission" date="2015-12" db="EMBL/GenBank/DDBJ databases">
        <title>The genome of Folsomia candida.</title>
        <authorList>
            <person name="Faddeeva A."/>
            <person name="Derks M.F."/>
            <person name="Anvar Y."/>
            <person name="Smit S."/>
            <person name="Van Straalen N."/>
            <person name="Roelofs D."/>
        </authorList>
    </citation>
    <scope>NUCLEOTIDE SEQUENCE [LARGE SCALE GENOMIC DNA]</scope>
    <source>
        <strain evidence="3 4">VU population</strain>
        <tissue evidence="3">Whole body</tissue>
    </source>
</reference>
<dbReference type="Proteomes" id="UP000198287">
    <property type="component" value="Unassembled WGS sequence"/>
</dbReference>
<accession>A0A226DKY8</accession>
<keyword evidence="1" id="KW-0732">Signal</keyword>
<evidence type="ECO:0000313" key="3">
    <source>
        <dbReference type="EMBL" id="OXA45337.1"/>
    </source>
</evidence>
<organism evidence="3 4">
    <name type="scientific">Folsomia candida</name>
    <name type="common">Springtail</name>
    <dbReference type="NCBI Taxonomy" id="158441"/>
    <lineage>
        <taxon>Eukaryota</taxon>
        <taxon>Metazoa</taxon>
        <taxon>Ecdysozoa</taxon>
        <taxon>Arthropoda</taxon>
        <taxon>Hexapoda</taxon>
        <taxon>Collembola</taxon>
        <taxon>Entomobryomorpha</taxon>
        <taxon>Isotomoidea</taxon>
        <taxon>Isotomidae</taxon>
        <taxon>Proisotominae</taxon>
        <taxon>Folsomia</taxon>
    </lineage>
</organism>
<feature type="domain" description="EGF-like" evidence="2">
    <location>
        <begin position="25"/>
        <end position="70"/>
    </location>
</feature>
<feature type="signal peptide" evidence="1">
    <location>
        <begin position="1"/>
        <end position="19"/>
    </location>
</feature>
<evidence type="ECO:0000259" key="2">
    <source>
        <dbReference type="SMART" id="SM00181"/>
    </source>
</evidence>
<evidence type="ECO:0000313" key="4">
    <source>
        <dbReference type="Proteomes" id="UP000198287"/>
    </source>
</evidence>
<protein>
    <recommendedName>
        <fullName evidence="2">EGF-like domain-containing protein</fullName>
    </recommendedName>
</protein>
<feature type="domain" description="EGF-like" evidence="2">
    <location>
        <begin position="412"/>
        <end position="451"/>
    </location>
</feature>
<name>A0A226DKY8_FOLCA</name>
<keyword evidence="4" id="KW-1185">Reference proteome</keyword>
<dbReference type="InterPro" id="IPR000742">
    <property type="entry name" value="EGF"/>
</dbReference>
<dbReference type="SMART" id="SM00181">
    <property type="entry name" value="EGF"/>
    <property type="match status" value="6"/>
</dbReference>
<dbReference type="AlphaFoldDB" id="A0A226DKY8"/>